<comment type="caution">
    <text evidence="2">The sequence shown here is derived from an EMBL/GenBank/DDBJ whole genome shotgun (WGS) entry which is preliminary data.</text>
</comment>
<proteinExistence type="predicted"/>
<accession>A0ABS2UMF9</accession>
<name>A0ABS2UMF9_9ACTN</name>
<feature type="region of interest" description="Disordered" evidence="1">
    <location>
        <begin position="1"/>
        <end position="26"/>
    </location>
</feature>
<dbReference type="RefSeq" id="WP_205376770.1">
    <property type="nucleotide sequence ID" value="NZ_JAFEJA010000001.1"/>
</dbReference>
<keyword evidence="3" id="KW-1185">Reference proteome</keyword>
<evidence type="ECO:0000256" key="1">
    <source>
        <dbReference type="SAM" id="MobiDB-lite"/>
    </source>
</evidence>
<protein>
    <submittedName>
        <fullName evidence="2">Uncharacterized protein</fullName>
    </submittedName>
</protein>
<dbReference type="Proteomes" id="UP000664109">
    <property type="component" value="Unassembled WGS sequence"/>
</dbReference>
<evidence type="ECO:0000313" key="3">
    <source>
        <dbReference type="Proteomes" id="UP000664109"/>
    </source>
</evidence>
<gene>
    <name evidence="2" type="ORF">JE024_07900</name>
</gene>
<evidence type="ECO:0000313" key="2">
    <source>
        <dbReference type="EMBL" id="MBM9618677.1"/>
    </source>
</evidence>
<reference evidence="2 3" key="1">
    <citation type="journal article" date="2016" name="Arch. Microbiol.">
        <title>Streptomyces zhihengii sp. nov., isolated from rhizospheric soil of Psammosilene tunicoides.</title>
        <authorList>
            <person name="Huang M.J."/>
            <person name="Fei J.J."/>
            <person name="Salam N."/>
            <person name="Kim C.J."/>
            <person name="Hozzein W.N."/>
            <person name="Xiao M."/>
            <person name="Huang H.Q."/>
            <person name="Li W.J."/>
        </authorList>
    </citation>
    <scope>NUCLEOTIDE SEQUENCE [LARGE SCALE GENOMIC DNA]</scope>
    <source>
        <strain evidence="2 3">YIM T102</strain>
    </source>
</reference>
<organism evidence="2 3">
    <name type="scientific">Streptomyces zhihengii</name>
    <dbReference type="NCBI Taxonomy" id="1818004"/>
    <lineage>
        <taxon>Bacteria</taxon>
        <taxon>Bacillati</taxon>
        <taxon>Actinomycetota</taxon>
        <taxon>Actinomycetes</taxon>
        <taxon>Kitasatosporales</taxon>
        <taxon>Streptomycetaceae</taxon>
        <taxon>Streptomyces</taxon>
    </lineage>
</organism>
<dbReference type="EMBL" id="JAFEJA010000001">
    <property type="protein sequence ID" value="MBM9618677.1"/>
    <property type="molecule type" value="Genomic_DNA"/>
</dbReference>
<sequence>MSDSNGTTAATTETTTTDTTTTDTGTTAVEALQQGLVGQLMAVIGAPDDKDVARAADDIVQQLDARLRAAGAAAA</sequence>